<dbReference type="CDD" id="cd14867">
    <property type="entry name" value="uS7_Eukaryote"/>
    <property type="match status" value="1"/>
</dbReference>
<dbReference type="PANTHER" id="PTHR11205">
    <property type="entry name" value="RIBOSOMAL PROTEIN S7"/>
    <property type="match status" value="1"/>
</dbReference>
<dbReference type="GO" id="GO:0019843">
    <property type="term" value="F:rRNA binding"/>
    <property type="evidence" value="ECO:0007669"/>
    <property type="project" value="UniProtKB-UniRule"/>
</dbReference>
<dbReference type="KEGG" id="tuz:TUZN_1635"/>
<sequence length="225" mass="25652">MSSPSIFGEQLPKGAKVEYVEDVPIVEECPRDIRTYNDGQILLFGKWPYDDVVVRDPGLRRYICLKPVYLPHTEGRFQNRRFGKTQIPIVERLINLMMRPGRNAGKKHKAYNIVKRAFEIIHYKTGKNPLQVYIDAIINAAPREEITRIIMGGIAYSVSVDVSPQRRLDLAIHWMAEGSRACSFNNARPIEECLADEIIAAASNDPRSFAIRRKDELERLAAASR</sequence>
<dbReference type="NCBIfam" id="TIGR01028">
    <property type="entry name" value="uS7_euk_arch"/>
    <property type="match status" value="1"/>
</dbReference>
<accession>F2L2Q3</accession>
<dbReference type="InterPro" id="IPR005716">
    <property type="entry name" value="Ribosomal_uS7_euk/arc"/>
</dbReference>
<dbReference type="InterPro" id="IPR026018">
    <property type="entry name" value="Ribosomal_uS7_arc"/>
</dbReference>
<evidence type="ECO:0000256" key="3">
    <source>
        <dbReference type="ARBA" id="ARBA00022730"/>
    </source>
</evidence>
<dbReference type="EMBL" id="CP002590">
    <property type="protein sequence ID" value="AEA13101.1"/>
    <property type="molecule type" value="Genomic_DNA"/>
</dbReference>
<evidence type="ECO:0000256" key="7">
    <source>
        <dbReference type="HAMAP-Rule" id="MF_00480"/>
    </source>
</evidence>
<dbReference type="InterPro" id="IPR000235">
    <property type="entry name" value="Ribosomal_uS7"/>
</dbReference>
<dbReference type="SUPFAM" id="SSF47973">
    <property type="entry name" value="Ribosomal protein S7"/>
    <property type="match status" value="1"/>
</dbReference>
<evidence type="ECO:0000256" key="5">
    <source>
        <dbReference type="ARBA" id="ARBA00022980"/>
    </source>
</evidence>
<dbReference type="GO" id="GO:0015935">
    <property type="term" value="C:small ribosomal subunit"/>
    <property type="evidence" value="ECO:0007669"/>
    <property type="project" value="UniProtKB-UniRule"/>
</dbReference>
<keyword evidence="6 7" id="KW-0687">Ribonucleoprotein</keyword>
<dbReference type="STRING" id="999630.TUZN_1635"/>
<dbReference type="Gene3D" id="1.10.455.10">
    <property type="entry name" value="Ribosomal protein S7 domain"/>
    <property type="match status" value="1"/>
</dbReference>
<dbReference type="GeneID" id="10361154"/>
<comment type="similarity">
    <text evidence="1 7 8">Belongs to the universal ribosomal protein uS7 family.</text>
</comment>
<dbReference type="OrthoDB" id="45346at2157"/>
<name>F2L2Q3_THEU7</name>
<dbReference type="Proteomes" id="UP000008138">
    <property type="component" value="Chromosome"/>
</dbReference>
<evidence type="ECO:0000313" key="11">
    <source>
        <dbReference type="EMBL" id="AEA13101.1"/>
    </source>
</evidence>
<evidence type="ECO:0000256" key="1">
    <source>
        <dbReference type="ARBA" id="ARBA00007151"/>
    </source>
</evidence>
<dbReference type="HOGENOM" id="CLU_063975_0_0_2"/>
<protein>
    <recommendedName>
        <fullName evidence="7">Small ribosomal subunit protein uS7</fullName>
    </recommendedName>
</protein>
<evidence type="ECO:0000256" key="6">
    <source>
        <dbReference type="ARBA" id="ARBA00023274"/>
    </source>
</evidence>
<dbReference type="GO" id="GO:0006412">
    <property type="term" value="P:translation"/>
    <property type="evidence" value="ECO:0007669"/>
    <property type="project" value="UniProtKB-UniRule"/>
</dbReference>
<dbReference type="HAMAP" id="MF_00480_A">
    <property type="entry name" value="Ribosomal_uS7_A"/>
    <property type="match status" value="1"/>
</dbReference>
<dbReference type="InterPro" id="IPR023798">
    <property type="entry name" value="Ribosomal_uS7_dom"/>
</dbReference>
<keyword evidence="3 7" id="KW-0699">rRNA-binding</keyword>
<gene>
    <name evidence="7" type="primary">rps7</name>
    <name evidence="11" type="ordered locus">TUZN_1635</name>
</gene>
<dbReference type="InterPro" id="IPR020606">
    <property type="entry name" value="Ribosomal_uS7_CS"/>
</dbReference>
<reference key="2">
    <citation type="submission" date="2011-03" db="EMBL/GenBank/DDBJ databases">
        <title>Complete genome sequence of the thermoacidophilic crenarchaeon Thermoproteus uzoniensis 768-20.</title>
        <authorList>
            <person name="Mardanov A.V."/>
            <person name="Gumerov V.M."/>
            <person name="Beletsky A.V."/>
            <person name="Prokofeva M.I."/>
            <person name="Bonch-Osmolovskaya E.A."/>
            <person name="Ravin N.V."/>
            <person name="Skryabin K.G."/>
        </authorList>
    </citation>
    <scope>NUCLEOTIDE SEQUENCE</scope>
    <source>
        <strain>768-20</strain>
    </source>
</reference>
<evidence type="ECO:0000256" key="9">
    <source>
        <dbReference type="RuleBase" id="RU003621"/>
    </source>
</evidence>
<keyword evidence="5 7" id="KW-0689">Ribosomal protein</keyword>
<dbReference type="RefSeq" id="WP_013680436.1">
    <property type="nucleotide sequence ID" value="NC_015315.1"/>
</dbReference>
<keyword evidence="12" id="KW-1185">Reference proteome</keyword>
<evidence type="ECO:0000259" key="10">
    <source>
        <dbReference type="Pfam" id="PF00177"/>
    </source>
</evidence>
<evidence type="ECO:0000256" key="2">
    <source>
        <dbReference type="ARBA" id="ARBA00011458"/>
    </source>
</evidence>
<dbReference type="Pfam" id="PF00177">
    <property type="entry name" value="Ribosomal_S7"/>
    <property type="match status" value="1"/>
</dbReference>
<reference evidence="11 12" key="1">
    <citation type="journal article" date="2011" name="J. Bacteriol.">
        <title>Complete genome sequence of the thermoacidophilic crenarchaeon Thermoproteus uzoniensis 768-20.</title>
        <authorList>
            <person name="Mardanov A.V."/>
            <person name="Gumerov V.M."/>
            <person name="Beletsky A.V."/>
            <person name="Prokofeva M.I."/>
            <person name="Bonch-Osmolovskaya E.A."/>
            <person name="Ravin N.V."/>
            <person name="Skryabin K.G."/>
        </authorList>
    </citation>
    <scope>NUCLEOTIDE SEQUENCE [LARGE SCALE GENOMIC DNA]</scope>
    <source>
        <strain evidence="11 12">768-20</strain>
    </source>
</reference>
<dbReference type="FunFam" id="1.10.455.10:FF:000011">
    <property type="entry name" value="30S ribosomal protein S7"/>
    <property type="match status" value="1"/>
</dbReference>
<evidence type="ECO:0000313" key="12">
    <source>
        <dbReference type="Proteomes" id="UP000008138"/>
    </source>
</evidence>
<keyword evidence="4 7" id="KW-0694">RNA-binding</keyword>
<dbReference type="InterPro" id="IPR036823">
    <property type="entry name" value="Ribosomal_uS7_dom_sf"/>
</dbReference>
<evidence type="ECO:0000256" key="4">
    <source>
        <dbReference type="ARBA" id="ARBA00022884"/>
    </source>
</evidence>
<dbReference type="GO" id="GO:0003735">
    <property type="term" value="F:structural constituent of ribosome"/>
    <property type="evidence" value="ECO:0007669"/>
    <property type="project" value="UniProtKB-UniRule"/>
</dbReference>
<organism evidence="11 12">
    <name type="scientific">Thermoproteus uzoniensis (strain 768-20)</name>
    <dbReference type="NCBI Taxonomy" id="999630"/>
    <lineage>
        <taxon>Archaea</taxon>
        <taxon>Thermoproteota</taxon>
        <taxon>Thermoprotei</taxon>
        <taxon>Thermoproteales</taxon>
        <taxon>Thermoproteaceae</taxon>
        <taxon>Thermoproteus</taxon>
    </lineage>
</organism>
<dbReference type="AlphaFoldDB" id="F2L2Q3"/>
<dbReference type="PIRSF" id="PIRSF002122">
    <property type="entry name" value="RPS7p_RPS7a_RPS5e_RPS7o"/>
    <property type="match status" value="1"/>
</dbReference>
<comment type="subunit">
    <text evidence="2 7 9">Part of the 30S ribosomal subunit.</text>
</comment>
<dbReference type="PROSITE" id="PS00052">
    <property type="entry name" value="RIBOSOMAL_S7"/>
    <property type="match status" value="1"/>
</dbReference>
<comment type="function">
    <text evidence="7 9">One of the primary rRNA binding proteins, it binds directly to 16S rRNA where it nucleates assembly of the head domain of the 30S subunit. Is located at the subunit interface close to the decoding center.</text>
</comment>
<evidence type="ECO:0000256" key="8">
    <source>
        <dbReference type="RuleBase" id="RU003619"/>
    </source>
</evidence>
<dbReference type="eggNOG" id="arCOG04254">
    <property type="taxonomic scope" value="Archaea"/>
</dbReference>
<dbReference type="NCBIfam" id="NF003106">
    <property type="entry name" value="PRK04027.1"/>
    <property type="match status" value="1"/>
</dbReference>
<proteinExistence type="inferred from homology"/>
<feature type="domain" description="Small ribosomal subunit protein uS7" evidence="10">
    <location>
        <begin position="60"/>
        <end position="225"/>
    </location>
</feature>